<organism evidence="2 3">
    <name type="scientific">Manduca sexta</name>
    <name type="common">Tobacco hawkmoth</name>
    <name type="synonym">Tobacco hornworm</name>
    <dbReference type="NCBI Taxonomy" id="7130"/>
    <lineage>
        <taxon>Eukaryota</taxon>
        <taxon>Metazoa</taxon>
        <taxon>Ecdysozoa</taxon>
        <taxon>Arthropoda</taxon>
        <taxon>Hexapoda</taxon>
        <taxon>Insecta</taxon>
        <taxon>Pterygota</taxon>
        <taxon>Neoptera</taxon>
        <taxon>Endopterygota</taxon>
        <taxon>Lepidoptera</taxon>
        <taxon>Glossata</taxon>
        <taxon>Ditrysia</taxon>
        <taxon>Bombycoidea</taxon>
        <taxon>Sphingidae</taxon>
        <taxon>Sphinginae</taxon>
        <taxon>Sphingini</taxon>
        <taxon>Manduca</taxon>
    </lineage>
</organism>
<proteinExistence type="predicted"/>
<accession>A0A921ZR37</accession>
<gene>
    <name evidence="2" type="ORF">O3G_MSEX013265</name>
</gene>
<reference evidence="2" key="1">
    <citation type="journal article" date="2016" name="Insect Biochem. Mol. Biol.">
        <title>Multifaceted biological insights from a draft genome sequence of the tobacco hornworm moth, Manduca sexta.</title>
        <authorList>
            <person name="Kanost M.R."/>
            <person name="Arrese E.L."/>
            <person name="Cao X."/>
            <person name="Chen Y.R."/>
            <person name="Chellapilla S."/>
            <person name="Goldsmith M.R."/>
            <person name="Grosse-Wilde E."/>
            <person name="Heckel D.G."/>
            <person name="Herndon N."/>
            <person name="Jiang H."/>
            <person name="Papanicolaou A."/>
            <person name="Qu J."/>
            <person name="Soulages J.L."/>
            <person name="Vogel H."/>
            <person name="Walters J."/>
            <person name="Waterhouse R.M."/>
            <person name="Ahn S.J."/>
            <person name="Almeida F.C."/>
            <person name="An C."/>
            <person name="Aqrawi P."/>
            <person name="Bretschneider A."/>
            <person name="Bryant W.B."/>
            <person name="Bucks S."/>
            <person name="Chao H."/>
            <person name="Chevignon G."/>
            <person name="Christen J.M."/>
            <person name="Clarke D.F."/>
            <person name="Dittmer N.T."/>
            <person name="Ferguson L.C.F."/>
            <person name="Garavelou S."/>
            <person name="Gordon K.H.J."/>
            <person name="Gunaratna R.T."/>
            <person name="Han Y."/>
            <person name="Hauser F."/>
            <person name="He Y."/>
            <person name="Heidel-Fischer H."/>
            <person name="Hirsh A."/>
            <person name="Hu Y."/>
            <person name="Jiang H."/>
            <person name="Kalra D."/>
            <person name="Klinner C."/>
            <person name="Konig C."/>
            <person name="Kovar C."/>
            <person name="Kroll A.R."/>
            <person name="Kuwar S.S."/>
            <person name="Lee S.L."/>
            <person name="Lehman R."/>
            <person name="Li K."/>
            <person name="Li Z."/>
            <person name="Liang H."/>
            <person name="Lovelace S."/>
            <person name="Lu Z."/>
            <person name="Mansfield J.H."/>
            <person name="McCulloch K.J."/>
            <person name="Mathew T."/>
            <person name="Morton B."/>
            <person name="Muzny D.M."/>
            <person name="Neunemann D."/>
            <person name="Ongeri F."/>
            <person name="Pauchet Y."/>
            <person name="Pu L.L."/>
            <person name="Pyrousis I."/>
            <person name="Rao X.J."/>
            <person name="Redding A."/>
            <person name="Roesel C."/>
            <person name="Sanchez-Gracia A."/>
            <person name="Schaack S."/>
            <person name="Shukla A."/>
            <person name="Tetreau G."/>
            <person name="Wang Y."/>
            <person name="Xiong G.H."/>
            <person name="Traut W."/>
            <person name="Walsh T.K."/>
            <person name="Worley K.C."/>
            <person name="Wu D."/>
            <person name="Wu W."/>
            <person name="Wu Y.Q."/>
            <person name="Zhang X."/>
            <person name="Zou Z."/>
            <person name="Zucker H."/>
            <person name="Briscoe A.D."/>
            <person name="Burmester T."/>
            <person name="Clem R.J."/>
            <person name="Feyereisen R."/>
            <person name="Grimmelikhuijzen C.J.P."/>
            <person name="Hamodrakas S.J."/>
            <person name="Hansson B.S."/>
            <person name="Huguet E."/>
            <person name="Jermiin L.S."/>
            <person name="Lan Q."/>
            <person name="Lehman H.K."/>
            <person name="Lorenzen M."/>
            <person name="Merzendorfer H."/>
            <person name="Michalopoulos I."/>
            <person name="Morton D.B."/>
            <person name="Muthukrishnan S."/>
            <person name="Oakeshott J.G."/>
            <person name="Palmer W."/>
            <person name="Park Y."/>
            <person name="Passarelli A.L."/>
            <person name="Rozas J."/>
            <person name="Schwartz L.M."/>
            <person name="Smith W."/>
            <person name="Southgate A."/>
            <person name="Vilcinskas A."/>
            <person name="Vogt R."/>
            <person name="Wang P."/>
            <person name="Werren J."/>
            <person name="Yu X.Q."/>
            <person name="Zhou J.J."/>
            <person name="Brown S.J."/>
            <person name="Scherer S.E."/>
            <person name="Richards S."/>
            <person name="Blissard G.W."/>
        </authorList>
    </citation>
    <scope>NUCLEOTIDE SEQUENCE</scope>
</reference>
<feature type="chain" id="PRO_5037848806" evidence="1">
    <location>
        <begin position="23"/>
        <end position="103"/>
    </location>
</feature>
<evidence type="ECO:0000256" key="1">
    <source>
        <dbReference type="SAM" id="SignalP"/>
    </source>
</evidence>
<evidence type="ECO:0000313" key="3">
    <source>
        <dbReference type="Proteomes" id="UP000791440"/>
    </source>
</evidence>
<comment type="caution">
    <text evidence="2">The sequence shown here is derived from an EMBL/GenBank/DDBJ whole genome shotgun (WGS) entry which is preliminary data.</text>
</comment>
<dbReference type="Proteomes" id="UP000791440">
    <property type="component" value="Unassembled WGS sequence"/>
</dbReference>
<dbReference type="EMBL" id="JH668847">
    <property type="protein sequence ID" value="KAG6462451.1"/>
    <property type="molecule type" value="Genomic_DNA"/>
</dbReference>
<feature type="signal peptide" evidence="1">
    <location>
        <begin position="1"/>
        <end position="22"/>
    </location>
</feature>
<reference evidence="2" key="2">
    <citation type="submission" date="2020-12" db="EMBL/GenBank/DDBJ databases">
        <authorList>
            <person name="Kanost M."/>
        </authorList>
    </citation>
    <scope>NUCLEOTIDE SEQUENCE</scope>
</reference>
<sequence length="103" mass="11788">MLACKGLVWLAVLGCGVSDIDADYFYGRSTRAEPKEFSCDNEVMQLYCDTKCGGNHACLFGKCFCLQLEDDHKDTVQKPAPKKEKFLDFDDYTETRKNFDECY</sequence>
<keyword evidence="1" id="KW-0732">Signal</keyword>
<protein>
    <submittedName>
        <fullName evidence="2">Uncharacterized protein</fullName>
    </submittedName>
</protein>
<keyword evidence="3" id="KW-1185">Reference proteome</keyword>
<dbReference type="AlphaFoldDB" id="A0A921ZR37"/>
<name>A0A921ZR37_MANSE</name>
<evidence type="ECO:0000313" key="2">
    <source>
        <dbReference type="EMBL" id="KAG6462451.1"/>
    </source>
</evidence>